<gene>
    <name evidence="1" type="ORF">Prum_024260</name>
</gene>
<dbReference type="Proteomes" id="UP000482960">
    <property type="component" value="Unassembled WGS sequence"/>
</dbReference>
<sequence length="212" mass="23305">MGLLGELPRQPQRQRLTHRLRLVSPVDDEAVQARDQRAGVHRIGRRGTLVHAAHHPARPVDADEAQVGQALGGTDAGAQLDAVLAVDLLGRDTVVEERLADLRTDLFPDALGTRSREHAELEGVVAVHQHHLLDRAIGVRLHPDLYALDRRDLQAAQVEPLHPARRLGHVVRPYGRDRLRLRGLHEVTGARPAVVVAARVPSGALSTPREHH</sequence>
<keyword evidence="2" id="KW-1185">Reference proteome</keyword>
<dbReference type="AlphaFoldDB" id="A0A6V8KY83"/>
<proteinExistence type="predicted"/>
<comment type="caution">
    <text evidence="1">The sequence shown here is derived from an EMBL/GenBank/DDBJ whole genome shotgun (WGS) entry which is preliminary data.</text>
</comment>
<reference evidence="1 2" key="2">
    <citation type="submission" date="2020-03" db="EMBL/GenBank/DDBJ databases">
        <authorList>
            <person name="Ichikawa N."/>
            <person name="Kimura A."/>
            <person name="Kitahashi Y."/>
            <person name="Uohara A."/>
        </authorList>
    </citation>
    <scope>NUCLEOTIDE SEQUENCE [LARGE SCALE GENOMIC DNA]</scope>
    <source>
        <strain evidence="1 2">NBRC 108638</strain>
    </source>
</reference>
<accession>A0A6V8KY83</accession>
<protein>
    <submittedName>
        <fullName evidence="1">Uncharacterized protein</fullName>
    </submittedName>
</protein>
<dbReference type="EMBL" id="BLPG01000001">
    <property type="protein sequence ID" value="GFJ88784.1"/>
    <property type="molecule type" value="Genomic_DNA"/>
</dbReference>
<evidence type="ECO:0000313" key="2">
    <source>
        <dbReference type="Proteomes" id="UP000482960"/>
    </source>
</evidence>
<evidence type="ECO:0000313" key="1">
    <source>
        <dbReference type="EMBL" id="GFJ88784.1"/>
    </source>
</evidence>
<reference evidence="1 2" key="1">
    <citation type="submission" date="2020-03" db="EMBL/GenBank/DDBJ databases">
        <title>Whole genome shotgun sequence of Phytohabitans rumicis NBRC 108638.</title>
        <authorList>
            <person name="Komaki H."/>
            <person name="Tamura T."/>
        </authorList>
    </citation>
    <scope>NUCLEOTIDE SEQUENCE [LARGE SCALE GENOMIC DNA]</scope>
    <source>
        <strain evidence="1 2">NBRC 108638</strain>
    </source>
</reference>
<name>A0A6V8KY83_9ACTN</name>
<organism evidence="1 2">
    <name type="scientific">Phytohabitans rumicis</name>
    <dbReference type="NCBI Taxonomy" id="1076125"/>
    <lineage>
        <taxon>Bacteria</taxon>
        <taxon>Bacillati</taxon>
        <taxon>Actinomycetota</taxon>
        <taxon>Actinomycetes</taxon>
        <taxon>Micromonosporales</taxon>
        <taxon>Micromonosporaceae</taxon>
    </lineage>
</organism>